<feature type="region of interest" description="Disordered" evidence="1">
    <location>
        <begin position="319"/>
        <end position="347"/>
    </location>
</feature>
<dbReference type="Gramene" id="TraesWEE_scaffold_025117_01G000400.1">
    <property type="protein sequence ID" value="TraesWEE_scaffold_025117_01G000400.1"/>
    <property type="gene ID" value="TraesWEE_scaffold_025117_01G000400"/>
</dbReference>
<dbReference type="PANTHER" id="PTHR33110">
    <property type="entry name" value="F-BOX/KELCH-REPEAT PROTEIN-RELATED"/>
    <property type="match status" value="1"/>
</dbReference>
<dbReference type="RefSeq" id="XP_044414030.1">
    <property type="nucleotide sequence ID" value="XM_044558095.1"/>
</dbReference>
<dbReference type="Gramene" id="TraesROB_scaffold_082786_01G000500.1">
    <property type="protein sequence ID" value="TraesROB_scaffold_082786_01G000500.1"/>
    <property type="gene ID" value="TraesROB_scaffold_082786_01G000500"/>
</dbReference>
<protein>
    <submittedName>
        <fullName evidence="4">Uncharacterized protein</fullName>
    </submittedName>
</protein>
<dbReference type="OrthoDB" id="677671at2759"/>
<dbReference type="InterPro" id="IPR036047">
    <property type="entry name" value="F-box-like_dom_sf"/>
</dbReference>
<proteinExistence type="predicted"/>
<dbReference type="OMA" id="CEANYMI"/>
<feature type="domain" description="KIB1-4 beta-propeller" evidence="2">
    <location>
        <begin position="166"/>
        <end position="475"/>
    </location>
</feature>
<dbReference type="EnsemblPlants" id="TraesCS6B02G328800.1">
    <property type="protein sequence ID" value="TraesCS6B02G328800.1.cds1"/>
    <property type="gene ID" value="TraesCS6B02G328800"/>
</dbReference>
<dbReference type="Pfam" id="PF03478">
    <property type="entry name" value="Beta-prop_KIB1-4"/>
    <property type="match status" value="1"/>
</dbReference>
<sequence>MASPSPWPEKLLGPVVAGLRATCRSWPSVPSPPPPWSELPLDLLGLIVASLPDPADRARFSSVCRSWRSAPYPDTRQLPWVDAVCRSWYSVSSPGTLLPSISVDRLPISSPPTSQRQPPPWRHIWRSVFPPRRQHPWVVLPGGFFLEDLPPGLSDVWPEPIASFPKNLRCVGSTDSWLALDCMDGEGRHAYFLHNPFSRATVPLPELDAVIGDVSELFEIRKVLMRSTPDDLIVVMTNNLDLPIFSMQRGKGVLLPQPETAPVDLGTIVDIAFLRDKLYGLTMDELISLPITFDDVHDIPMATSIEQIIWSNIDDADVAGNDEDEDDNNTDDEGDKQNIGEVGNDNDELLLSEEDKSKRRNHIKLMLKARDGMLGPGLRCEANYMIFRYLVESCGKLFMVIREAHSVRFTYKVELLVLDVNATAWLPVSGGGLGGHTFFISKPFSKSVLAHGEVEPDAIYFADFGGEVFCVKSSEARHIGHFRREKFLDFNTTTWIFPPY</sequence>
<reference evidence="4" key="2">
    <citation type="submission" date="2018-10" db="UniProtKB">
        <authorList>
            <consortium name="EnsemblPlants"/>
        </authorList>
    </citation>
    <scope>IDENTIFICATION</scope>
</reference>
<dbReference type="InterPro" id="IPR001810">
    <property type="entry name" value="F-box_dom"/>
</dbReference>
<evidence type="ECO:0000259" key="2">
    <source>
        <dbReference type="Pfam" id="PF03478"/>
    </source>
</evidence>
<feature type="domain" description="F-box" evidence="3">
    <location>
        <begin position="36"/>
        <end position="70"/>
    </location>
</feature>
<organism evidence="4">
    <name type="scientific">Triticum aestivum</name>
    <name type="common">Wheat</name>
    <dbReference type="NCBI Taxonomy" id="4565"/>
    <lineage>
        <taxon>Eukaryota</taxon>
        <taxon>Viridiplantae</taxon>
        <taxon>Streptophyta</taxon>
        <taxon>Embryophyta</taxon>
        <taxon>Tracheophyta</taxon>
        <taxon>Spermatophyta</taxon>
        <taxon>Magnoliopsida</taxon>
        <taxon>Liliopsida</taxon>
        <taxon>Poales</taxon>
        <taxon>Poaceae</taxon>
        <taxon>BOP clade</taxon>
        <taxon>Pooideae</taxon>
        <taxon>Triticodae</taxon>
        <taxon>Triticeae</taxon>
        <taxon>Triticinae</taxon>
        <taxon>Triticum</taxon>
    </lineage>
</organism>
<keyword evidence="5" id="KW-1185">Reference proteome</keyword>
<dbReference type="Pfam" id="PF12937">
    <property type="entry name" value="F-box-like"/>
    <property type="match status" value="1"/>
</dbReference>
<dbReference type="AlphaFoldDB" id="A0A3B6PPH8"/>
<dbReference type="Proteomes" id="UP000019116">
    <property type="component" value="Chromosome 6B"/>
</dbReference>
<evidence type="ECO:0000256" key="1">
    <source>
        <dbReference type="SAM" id="MobiDB-lite"/>
    </source>
</evidence>
<accession>A0A3B6PPH8</accession>
<dbReference type="GeneID" id="123138180"/>
<gene>
    <name evidence="4" type="primary">LOC123138180</name>
</gene>
<dbReference type="InterPro" id="IPR005174">
    <property type="entry name" value="KIB1-4_b-propeller"/>
</dbReference>
<dbReference type="SUPFAM" id="SSF81383">
    <property type="entry name" value="F-box domain"/>
    <property type="match status" value="1"/>
</dbReference>
<dbReference type="PANTHER" id="PTHR33110:SF152">
    <property type="entry name" value="F-BOX DOMAIN-CONTAINING PROTEIN"/>
    <property type="match status" value="1"/>
</dbReference>
<reference evidence="4" key="1">
    <citation type="submission" date="2018-08" db="EMBL/GenBank/DDBJ databases">
        <authorList>
            <person name="Rossello M."/>
        </authorList>
    </citation>
    <scope>NUCLEOTIDE SEQUENCE [LARGE SCALE GENOMIC DNA]</scope>
    <source>
        <strain evidence="4">cv. Chinese Spring</strain>
    </source>
</reference>
<evidence type="ECO:0000313" key="4">
    <source>
        <dbReference type="EnsemblPlants" id="TraesCS6B02G328800.1.cds1"/>
    </source>
</evidence>
<evidence type="ECO:0000259" key="3">
    <source>
        <dbReference type="Pfam" id="PF12937"/>
    </source>
</evidence>
<dbReference type="Gramene" id="TraesCAD_scaffold_004294_01G000500.1">
    <property type="protein sequence ID" value="TraesCAD_scaffold_004294_01G000500.1"/>
    <property type="gene ID" value="TraesCAD_scaffold_004294_01G000500"/>
</dbReference>
<feature type="compositionally biased region" description="Acidic residues" evidence="1">
    <location>
        <begin position="319"/>
        <end position="334"/>
    </location>
</feature>
<evidence type="ECO:0000313" key="5">
    <source>
        <dbReference type="Proteomes" id="UP000019116"/>
    </source>
</evidence>
<dbReference type="Gramene" id="TraesCS6B02G328800.1">
    <property type="protein sequence ID" value="TraesCS6B02G328800.1.cds1"/>
    <property type="gene ID" value="TraesCS6B02G328800"/>
</dbReference>
<dbReference type="Gramene" id="TraesCLE_scaffold_121580_01G000100.1">
    <property type="protein sequence ID" value="TraesCLE_scaffold_121580_01G000100.1"/>
    <property type="gene ID" value="TraesCLE_scaffold_121580_01G000100"/>
</dbReference>
<dbReference type="Gene3D" id="1.20.1280.50">
    <property type="match status" value="1"/>
</dbReference>
<dbReference type="Gramene" id="TraesCS6B03G0932300.1">
    <property type="protein sequence ID" value="TraesCS6B03G0932300.1.CDS1"/>
    <property type="gene ID" value="TraesCS6B03G0932300"/>
</dbReference>
<name>A0A3B6PPH8_WHEAT</name>